<name>A0A6J4SBP3_9ACTN</name>
<dbReference type="EMBL" id="CADCVQ010000070">
    <property type="protein sequence ID" value="CAA9494689.1"/>
    <property type="molecule type" value="Genomic_DNA"/>
</dbReference>
<evidence type="ECO:0000313" key="2">
    <source>
        <dbReference type="EMBL" id="CAA9494689.1"/>
    </source>
</evidence>
<dbReference type="InterPro" id="IPR050508">
    <property type="entry name" value="Methyltransf_Superfamily"/>
</dbReference>
<sequence>MHIESPATHFERADVVAEYGSFDFLLAPEEDLLREHASELPRWRMLDVGVGAGRTSAHLMERVREYVGIDCSAAMVQRCHERFAGRMPVTASFRQADVRTLVDFDEGSFDFVLFSFNGLDTVGDGSERAQALRAIARVCAPGALFCFSAHNLLWFRRSISPLRAAAGALPAARRHPRAPLRAAREALHRRRLNAPGGGRGEERVIIEERPRYELARTFYQAPDERILISRYTTTPKRQEERLVAAGFRDLRILDLRGNAVAAADERSQWLHYVCRRAGDDR</sequence>
<organism evidence="2">
    <name type="scientific">uncultured Solirubrobacteraceae bacterium</name>
    <dbReference type="NCBI Taxonomy" id="1162706"/>
    <lineage>
        <taxon>Bacteria</taxon>
        <taxon>Bacillati</taxon>
        <taxon>Actinomycetota</taxon>
        <taxon>Thermoleophilia</taxon>
        <taxon>Solirubrobacterales</taxon>
        <taxon>Solirubrobacteraceae</taxon>
        <taxon>environmental samples</taxon>
    </lineage>
</organism>
<dbReference type="SUPFAM" id="SSF53335">
    <property type="entry name" value="S-adenosyl-L-methionine-dependent methyltransferases"/>
    <property type="match status" value="1"/>
</dbReference>
<dbReference type="GO" id="GO:0008168">
    <property type="term" value="F:methyltransferase activity"/>
    <property type="evidence" value="ECO:0007669"/>
    <property type="project" value="TreeGrafter"/>
</dbReference>
<protein>
    <recommendedName>
        <fullName evidence="1">Methyltransferase domain-containing protein</fullName>
    </recommendedName>
</protein>
<dbReference type="AlphaFoldDB" id="A0A6J4SBP3"/>
<dbReference type="InterPro" id="IPR041698">
    <property type="entry name" value="Methyltransf_25"/>
</dbReference>
<dbReference type="CDD" id="cd02440">
    <property type="entry name" value="AdoMet_MTases"/>
    <property type="match status" value="1"/>
</dbReference>
<feature type="domain" description="Methyltransferase" evidence="1">
    <location>
        <begin position="46"/>
        <end position="142"/>
    </location>
</feature>
<reference evidence="2" key="1">
    <citation type="submission" date="2020-02" db="EMBL/GenBank/DDBJ databases">
        <authorList>
            <person name="Meier V. D."/>
        </authorList>
    </citation>
    <scope>NUCLEOTIDE SEQUENCE</scope>
    <source>
        <strain evidence="2">AVDCRST_MAG67</strain>
    </source>
</reference>
<accession>A0A6J4SBP3</accession>
<evidence type="ECO:0000259" key="1">
    <source>
        <dbReference type="Pfam" id="PF13649"/>
    </source>
</evidence>
<gene>
    <name evidence="2" type="ORF">AVDCRST_MAG67-1598</name>
</gene>
<dbReference type="InterPro" id="IPR029063">
    <property type="entry name" value="SAM-dependent_MTases_sf"/>
</dbReference>
<dbReference type="Gene3D" id="3.40.50.150">
    <property type="entry name" value="Vaccinia Virus protein VP39"/>
    <property type="match status" value="1"/>
</dbReference>
<dbReference type="Pfam" id="PF13649">
    <property type="entry name" value="Methyltransf_25"/>
    <property type="match status" value="1"/>
</dbReference>
<dbReference type="PANTHER" id="PTHR42912">
    <property type="entry name" value="METHYLTRANSFERASE"/>
    <property type="match status" value="1"/>
</dbReference>
<proteinExistence type="predicted"/>